<dbReference type="EMBL" id="DSMG01000100">
    <property type="protein sequence ID" value="HDX31850.1"/>
    <property type="molecule type" value="Genomic_DNA"/>
</dbReference>
<dbReference type="InterPro" id="IPR002782">
    <property type="entry name" value="Mut7-C_RNAse_dom"/>
</dbReference>
<proteinExistence type="predicted"/>
<dbReference type="InterPro" id="IPR027798">
    <property type="entry name" value="Ub_Mut7C"/>
</dbReference>
<evidence type="ECO:0000313" key="3">
    <source>
        <dbReference type="EMBL" id="HDX31850.1"/>
    </source>
</evidence>
<evidence type="ECO:0000259" key="2">
    <source>
        <dbReference type="Pfam" id="PF14451"/>
    </source>
</evidence>
<feature type="domain" description="Ubiquitin Mut7-C" evidence="2">
    <location>
        <begin position="1"/>
        <end position="77"/>
    </location>
</feature>
<feature type="domain" description="Mut7-C RNAse" evidence="1">
    <location>
        <begin position="97"/>
        <end position="239"/>
    </location>
</feature>
<reference evidence="3" key="1">
    <citation type="journal article" date="2020" name="mSystems">
        <title>Genome- and Community-Level Interaction Insights into Carbon Utilization and Element Cycling Functions of Hydrothermarchaeota in Hydrothermal Sediment.</title>
        <authorList>
            <person name="Zhou Z."/>
            <person name="Liu Y."/>
            <person name="Xu W."/>
            <person name="Pan J."/>
            <person name="Luo Z.H."/>
            <person name="Li M."/>
        </authorList>
    </citation>
    <scope>NUCLEOTIDE SEQUENCE [LARGE SCALE GENOMIC DNA]</scope>
    <source>
        <strain evidence="3">SpSt-289</strain>
    </source>
</reference>
<dbReference type="AlphaFoldDB" id="A0A7C1JYC9"/>
<gene>
    <name evidence="3" type="ORF">ENQ20_10225</name>
</gene>
<dbReference type="PANTHER" id="PTHR39081:SF1">
    <property type="entry name" value="MUT7-C RNASE DOMAIN-CONTAINING PROTEIN"/>
    <property type="match status" value="1"/>
</dbReference>
<protein>
    <submittedName>
        <fullName evidence="3">Twitching motility protein PilT</fullName>
    </submittedName>
</protein>
<name>A0A7C1JYC9_9CHLR</name>
<dbReference type="SUPFAM" id="SSF54285">
    <property type="entry name" value="MoaD/ThiS"/>
    <property type="match status" value="1"/>
</dbReference>
<organism evidence="3">
    <name type="scientific">Caldilinea aerophila</name>
    <dbReference type="NCBI Taxonomy" id="133453"/>
    <lineage>
        <taxon>Bacteria</taxon>
        <taxon>Bacillati</taxon>
        <taxon>Chloroflexota</taxon>
        <taxon>Caldilineae</taxon>
        <taxon>Caldilineales</taxon>
        <taxon>Caldilineaceae</taxon>
        <taxon>Caldilinea</taxon>
    </lineage>
</organism>
<accession>A0A7C1JYC9</accession>
<comment type="caution">
    <text evidence="3">The sequence shown here is derived from an EMBL/GenBank/DDBJ whole genome shotgun (WGS) entry which is preliminary data.</text>
</comment>
<dbReference type="PANTHER" id="PTHR39081">
    <property type="entry name" value="MUT7-C DOMAIN-CONTAINING PROTEIN"/>
    <property type="match status" value="1"/>
</dbReference>
<dbReference type="Pfam" id="PF14451">
    <property type="entry name" value="Ub-Mut7C"/>
    <property type="match status" value="1"/>
</dbReference>
<dbReference type="InterPro" id="IPR016155">
    <property type="entry name" value="Mopterin_synth/thiamin_S_b"/>
</dbReference>
<dbReference type="Pfam" id="PF01927">
    <property type="entry name" value="Mut7-C"/>
    <property type="match status" value="1"/>
</dbReference>
<evidence type="ECO:0000259" key="1">
    <source>
        <dbReference type="Pfam" id="PF01927"/>
    </source>
</evidence>
<sequence length="247" mass="29075">MLTVYFRFYGSLNDFLPEALRHRLIAQKLREHAAVKHPIEALGAPHPEVEAIWVNRRPVDFTYRLQDGDCVEVYPWEAIHALSDYMPLRPPVPQPARFIVDAHLGQLAAYLRMFGFDTLYRNDFNDCELAQISAQEHRILLTRDRGLLKRRIVVFGYCVRDVEPRRQLVSVLQRYRLGGCVHPWQRCTHCNGLLRPVEKRAVLDRLEPKTKLYYDEFQQCETCGQLYWQGSHFERMASFVETVMQQL</sequence>